<dbReference type="EMBL" id="FWXW01000004">
    <property type="protein sequence ID" value="SMC62823.1"/>
    <property type="molecule type" value="Genomic_DNA"/>
</dbReference>
<keyword evidence="1" id="KW-1133">Transmembrane helix</keyword>
<keyword evidence="3" id="KW-1185">Reference proteome</keyword>
<proteinExistence type="predicted"/>
<dbReference type="Proteomes" id="UP000192790">
    <property type="component" value="Unassembled WGS sequence"/>
</dbReference>
<accession>A0A1W2AQ81</accession>
<keyword evidence="1" id="KW-0812">Transmembrane</keyword>
<gene>
    <name evidence="2" type="ORF">SAMN02745168_1893</name>
</gene>
<dbReference type="GO" id="GO:0004190">
    <property type="term" value="F:aspartic-type endopeptidase activity"/>
    <property type="evidence" value="ECO:0007669"/>
    <property type="project" value="InterPro"/>
</dbReference>
<name>A0A1W2AQ81_9FIRM</name>
<evidence type="ECO:0000313" key="2">
    <source>
        <dbReference type="EMBL" id="SMC62823.1"/>
    </source>
</evidence>
<dbReference type="OrthoDB" id="9789291at2"/>
<feature type="transmembrane region" description="Helical" evidence="1">
    <location>
        <begin position="118"/>
        <end position="136"/>
    </location>
</feature>
<keyword evidence="1" id="KW-0472">Membrane</keyword>
<sequence>MELFCTLINAGILAYGGVMDYKKREIPDLVPVVLMLTGFLNGTLILPRMICLLITAVALLITAKLSKSSLPGGDFKLICALTFSCGLCSMAAILLLTGLGAILLSLIRKQPFKRNIPLCTYVAPAFMITGAAQLILQGGLL</sequence>
<feature type="transmembrane region" description="Helical" evidence="1">
    <location>
        <begin position="81"/>
        <end position="106"/>
    </location>
</feature>
<evidence type="ECO:0000256" key="1">
    <source>
        <dbReference type="SAM" id="Phobius"/>
    </source>
</evidence>
<dbReference type="Gene3D" id="1.20.120.1220">
    <property type="match status" value="1"/>
</dbReference>
<organism evidence="2 3">
    <name type="scientific">Papillibacter cinnamivorans DSM 12816</name>
    <dbReference type="NCBI Taxonomy" id="1122930"/>
    <lineage>
        <taxon>Bacteria</taxon>
        <taxon>Bacillati</taxon>
        <taxon>Bacillota</taxon>
        <taxon>Clostridia</taxon>
        <taxon>Eubacteriales</taxon>
        <taxon>Oscillospiraceae</taxon>
        <taxon>Papillibacter</taxon>
    </lineage>
</organism>
<evidence type="ECO:0000313" key="3">
    <source>
        <dbReference type="Proteomes" id="UP000192790"/>
    </source>
</evidence>
<dbReference type="STRING" id="1122930.SAMN02745168_1893"/>
<feature type="transmembrane region" description="Helical" evidence="1">
    <location>
        <begin position="29"/>
        <end position="61"/>
    </location>
</feature>
<reference evidence="2 3" key="1">
    <citation type="submission" date="2017-04" db="EMBL/GenBank/DDBJ databases">
        <authorList>
            <person name="Afonso C.L."/>
            <person name="Miller P.J."/>
            <person name="Scott M.A."/>
            <person name="Spackman E."/>
            <person name="Goraichik I."/>
            <person name="Dimitrov K.M."/>
            <person name="Suarez D.L."/>
            <person name="Swayne D.E."/>
        </authorList>
    </citation>
    <scope>NUCLEOTIDE SEQUENCE [LARGE SCALE GENOMIC DNA]</scope>
    <source>
        <strain evidence="2 3">DSM 12816</strain>
    </source>
</reference>
<dbReference type="RefSeq" id="WP_084234570.1">
    <property type="nucleotide sequence ID" value="NZ_FWXW01000004.1"/>
</dbReference>
<dbReference type="AlphaFoldDB" id="A0A1W2AQ81"/>
<dbReference type="GO" id="GO:0016020">
    <property type="term" value="C:membrane"/>
    <property type="evidence" value="ECO:0007669"/>
    <property type="project" value="InterPro"/>
</dbReference>
<protein>
    <submittedName>
        <fullName evidence="2">Type IV leader peptidase family protein</fullName>
    </submittedName>
</protein>